<organism evidence="2 3">
    <name type="scientific">Cellulomonas dongxiuzhuiae</name>
    <dbReference type="NCBI Taxonomy" id="2819979"/>
    <lineage>
        <taxon>Bacteria</taxon>
        <taxon>Bacillati</taxon>
        <taxon>Actinomycetota</taxon>
        <taxon>Actinomycetes</taxon>
        <taxon>Micrococcales</taxon>
        <taxon>Cellulomonadaceae</taxon>
        <taxon>Cellulomonas</taxon>
    </lineage>
</organism>
<reference evidence="2 3" key="1">
    <citation type="submission" date="2021-05" db="EMBL/GenBank/DDBJ databases">
        <title>Novel species in genus Cellulomonas.</title>
        <authorList>
            <person name="Zhang G."/>
        </authorList>
    </citation>
    <scope>NUCLEOTIDE SEQUENCE [LARGE SCALE GENOMIC DNA]</scope>
    <source>
        <strain evidence="3">zg-ZUI157</strain>
    </source>
</reference>
<evidence type="ECO:0000259" key="1">
    <source>
        <dbReference type="Pfam" id="PF13460"/>
    </source>
</evidence>
<proteinExistence type="predicted"/>
<protein>
    <submittedName>
        <fullName evidence="2">NAD(P)H-binding protein</fullName>
    </submittedName>
</protein>
<dbReference type="PANTHER" id="PTHR15020">
    <property type="entry name" value="FLAVIN REDUCTASE-RELATED"/>
    <property type="match status" value="1"/>
</dbReference>
<dbReference type="InterPro" id="IPR016040">
    <property type="entry name" value="NAD(P)-bd_dom"/>
</dbReference>
<dbReference type="SUPFAM" id="SSF51735">
    <property type="entry name" value="NAD(P)-binding Rossmann-fold domains"/>
    <property type="match status" value="1"/>
</dbReference>
<name>A0ABX8GKE2_9CELL</name>
<gene>
    <name evidence="2" type="ORF">KKR89_02565</name>
</gene>
<dbReference type="PANTHER" id="PTHR15020:SF50">
    <property type="entry name" value="UPF0659 PROTEIN YMR090W"/>
    <property type="match status" value="1"/>
</dbReference>
<dbReference type="InterPro" id="IPR036291">
    <property type="entry name" value="NAD(P)-bd_dom_sf"/>
</dbReference>
<evidence type="ECO:0000313" key="2">
    <source>
        <dbReference type="EMBL" id="QWC16569.1"/>
    </source>
</evidence>
<accession>A0ABX8GKE2</accession>
<dbReference type="EMBL" id="CP076023">
    <property type="protein sequence ID" value="QWC16569.1"/>
    <property type="molecule type" value="Genomic_DNA"/>
</dbReference>
<dbReference type="RefSeq" id="WP_208197133.1">
    <property type="nucleotide sequence ID" value="NZ_CP076023.1"/>
</dbReference>
<dbReference type="Proteomes" id="UP000679335">
    <property type="component" value="Chromosome"/>
</dbReference>
<dbReference type="Gene3D" id="3.40.50.720">
    <property type="entry name" value="NAD(P)-binding Rossmann-like Domain"/>
    <property type="match status" value="1"/>
</dbReference>
<sequence>MKVFIIGVSGAVGRLLAGDLVERGDDVAGLVRRDEQRAELAARGVAAHVGELADLTVDSLAELLAGSDVVVFTAGSNGGARQITAAIDGEGAVKTLDAARLAGVGRFALLSVLPEAGRGQDLGEDVEFYFAVKKLVDVTVSMSDLDWLILRPSLLVDRDGIGTISLGPAQPHDEIPRQDVAATLAALLHEPRIRRQILEVTQGSTPIAWAVLANLRPRRWPEG</sequence>
<evidence type="ECO:0000313" key="3">
    <source>
        <dbReference type="Proteomes" id="UP000679335"/>
    </source>
</evidence>
<keyword evidence="3" id="KW-1185">Reference proteome</keyword>
<feature type="domain" description="NAD(P)-binding" evidence="1">
    <location>
        <begin position="7"/>
        <end position="191"/>
    </location>
</feature>
<dbReference type="Pfam" id="PF13460">
    <property type="entry name" value="NAD_binding_10"/>
    <property type="match status" value="1"/>
</dbReference>